<dbReference type="Pfam" id="PF12589">
    <property type="entry name" value="WBS_methylT"/>
    <property type="match status" value="1"/>
</dbReference>
<feature type="domain" description="18S rRNA (guanine(1575)-N(7))-methyltransferase Bud23 C-terminal" evidence="5">
    <location>
        <begin position="204"/>
        <end position="292"/>
    </location>
</feature>
<feature type="compositionally biased region" description="Basic and acidic residues" evidence="4">
    <location>
        <begin position="254"/>
        <end position="286"/>
    </location>
</feature>
<feature type="domain" description="Methyltransferase" evidence="6">
    <location>
        <begin position="54"/>
        <end position="156"/>
    </location>
</feature>
<evidence type="ECO:0000256" key="2">
    <source>
        <dbReference type="ARBA" id="ARBA00022679"/>
    </source>
</evidence>
<proteinExistence type="predicted"/>
<keyword evidence="3" id="KW-0949">S-adenosyl-L-methionine</keyword>
<feature type="region of interest" description="Disordered" evidence="4">
    <location>
        <begin position="210"/>
        <end position="295"/>
    </location>
</feature>
<comment type="caution">
    <text evidence="7">The sequence shown here is derived from an EMBL/GenBank/DDBJ whole genome shotgun (WGS) entry which is preliminary data.</text>
</comment>
<dbReference type="InterPro" id="IPR029063">
    <property type="entry name" value="SAM-dependent_MTases_sf"/>
</dbReference>
<dbReference type="Proteomes" id="UP000241890">
    <property type="component" value="Unassembled WGS sequence"/>
</dbReference>
<feature type="compositionally biased region" description="Basic and acidic residues" evidence="4">
    <location>
        <begin position="214"/>
        <end position="225"/>
    </location>
</feature>
<dbReference type="InterPro" id="IPR022238">
    <property type="entry name" value="Bud23_C"/>
</dbReference>
<dbReference type="Gene3D" id="3.40.50.150">
    <property type="entry name" value="Vaccinia Virus protein VP39"/>
    <property type="match status" value="1"/>
</dbReference>
<evidence type="ECO:0000313" key="8">
    <source>
        <dbReference type="Proteomes" id="UP000241890"/>
    </source>
</evidence>
<dbReference type="InterPro" id="IPR041698">
    <property type="entry name" value="Methyltransf_25"/>
</dbReference>
<keyword evidence="2 7" id="KW-0808">Transferase</keyword>
<dbReference type="FunCoup" id="A0A2R5GPW7">
    <property type="interactions" value="442"/>
</dbReference>
<dbReference type="OrthoDB" id="2877at2759"/>
<accession>A0A2R5GPW7</accession>
<dbReference type="FunFam" id="3.40.50.150:FF:000216">
    <property type="entry name" value="S-adenosylmethionine-dependent methyltransferase, putative"/>
    <property type="match status" value="1"/>
</dbReference>
<dbReference type="GO" id="GO:0016435">
    <property type="term" value="F:rRNA (guanine) methyltransferase activity"/>
    <property type="evidence" value="ECO:0007669"/>
    <property type="project" value="InterPro"/>
</dbReference>
<dbReference type="EMBL" id="BEYU01000076">
    <property type="protein sequence ID" value="GBG30391.1"/>
    <property type="molecule type" value="Genomic_DNA"/>
</dbReference>
<dbReference type="AlphaFoldDB" id="A0A2R5GPW7"/>
<dbReference type="GO" id="GO:0005730">
    <property type="term" value="C:nucleolus"/>
    <property type="evidence" value="ECO:0007669"/>
    <property type="project" value="TreeGrafter"/>
</dbReference>
<evidence type="ECO:0000256" key="1">
    <source>
        <dbReference type="ARBA" id="ARBA00022603"/>
    </source>
</evidence>
<keyword evidence="1 7" id="KW-0489">Methyltransferase</keyword>
<evidence type="ECO:0000256" key="3">
    <source>
        <dbReference type="ARBA" id="ARBA00022691"/>
    </source>
</evidence>
<dbReference type="GO" id="GO:0070476">
    <property type="term" value="P:rRNA (guanine-N7)-methylation"/>
    <property type="evidence" value="ECO:0007669"/>
    <property type="project" value="InterPro"/>
</dbReference>
<evidence type="ECO:0000259" key="5">
    <source>
        <dbReference type="Pfam" id="PF12589"/>
    </source>
</evidence>
<evidence type="ECO:0000259" key="6">
    <source>
        <dbReference type="Pfam" id="PF13649"/>
    </source>
</evidence>
<dbReference type="InParanoid" id="A0A2R5GPW7"/>
<dbReference type="PANTHER" id="PTHR12734:SF0">
    <property type="entry name" value="18S RRNA (GUANINE-N(7))-METHYLTRANSFERASE-RELATED"/>
    <property type="match status" value="1"/>
</dbReference>
<dbReference type="CDD" id="cd02440">
    <property type="entry name" value="AdoMet_MTases"/>
    <property type="match status" value="1"/>
</dbReference>
<organism evidence="7 8">
    <name type="scientific">Hondaea fermentalgiana</name>
    <dbReference type="NCBI Taxonomy" id="2315210"/>
    <lineage>
        <taxon>Eukaryota</taxon>
        <taxon>Sar</taxon>
        <taxon>Stramenopiles</taxon>
        <taxon>Bigyra</taxon>
        <taxon>Labyrinthulomycetes</taxon>
        <taxon>Thraustochytrida</taxon>
        <taxon>Thraustochytriidae</taxon>
        <taxon>Hondaea</taxon>
    </lineage>
</organism>
<keyword evidence="8" id="KW-1185">Reference proteome</keyword>
<evidence type="ECO:0000313" key="7">
    <source>
        <dbReference type="EMBL" id="GBG30391.1"/>
    </source>
</evidence>
<protein>
    <submittedName>
        <fullName evidence="7">18S rRNA guanine-N7-methyltransferase bud23</fullName>
    </submittedName>
</protein>
<evidence type="ECO:0000256" key="4">
    <source>
        <dbReference type="SAM" id="MobiDB-lite"/>
    </source>
</evidence>
<dbReference type="InterPro" id="IPR039769">
    <property type="entry name" value="Bud23-like"/>
</dbReference>
<name>A0A2R5GPW7_9STRA</name>
<dbReference type="SUPFAM" id="SSF53335">
    <property type="entry name" value="S-adenosyl-L-methionine-dependent methyltransferases"/>
    <property type="match status" value="1"/>
</dbReference>
<reference evidence="7 8" key="1">
    <citation type="submission" date="2017-12" db="EMBL/GenBank/DDBJ databases">
        <title>Sequencing, de novo assembly and annotation of complete genome of a new Thraustochytrid species, strain FCC1311.</title>
        <authorList>
            <person name="Sedici K."/>
            <person name="Godart F."/>
            <person name="Aiese Cigliano R."/>
            <person name="Sanseverino W."/>
            <person name="Barakat M."/>
            <person name="Ortet P."/>
            <person name="Marechal E."/>
            <person name="Cagnac O."/>
            <person name="Amato A."/>
        </authorList>
    </citation>
    <scope>NUCLEOTIDE SEQUENCE [LARGE SCALE GENOMIC DNA]</scope>
</reference>
<dbReference type="PANTHER" id="PTHR12734">
    <property type="entry name" value="METHYLTRANSFERASE-RELATED"/>
    <property type="match status" value="1"/>
</dbReference>
<gene>
    <name evidence="7" type="ORF">FCC1311_066102</name>
</gene>
<dbReference type="Pfam" id="PF13649">
    <property type="entry name" value="Methyltransf_25"/>
    <property type="match status" value="1"/>
</dbReference>
<sequence>MSRPEHVSPPELFYNEREASKYARSTRMMQIQSQISERALELLNLPDNTHGLLLDVGCGTGMSGSVIEENGHAWIGVDISKDMLDIAATNIKDEGSDGDVVHRDMGTGLGFRGGVFDGAISISAVQWLCYSSHKEHVPKLRLKRFFQELYGALRRGARAVLQLYPETPQQMELITSAAMAVGFTGGVVVDYPNSAKAKKFYLVLSAGQPTQLPRGKDGAGEERPLFHPGRRSANADTVDYESERRGFRGKKRSRNEDVNIKSREWVMNKKDRQRRQGKEVARDSKYSGRRRKGKF</sequence>